<dbReference type="RefSeq" id="WP_168551922.1">
    <property type="nucleotide sequence ID" value="NZ_JAAWWL010000001.1"/>
</dbReference>
<reference evidence="7 8" key="1">
    <citation type="submission" date="2020-04" db="EMBL/GenBank/DDBJ databases">
        <authorList>
            <person name="Yoon J."/>
        </authorList>
    </citation>
    <scope>NUCLEOTIDE SEQUENCE [LARGE SCALE GENOMIC DNA]</scope>
    <source>
        <strain evidence="7 8">DJ-13</strain>
    </source>
</reference>
<keyword evidence="4" id="KW-0521">NADP</keyword>
<evidence type="ECO:0000259" key="6">
    <source>
        <dbReference type="Pfam" id="PF01593"/>
    </source>
</evidence>
<name>A0ABX1GQ09_9FLAO</name>
<accession>A0ABX1GQ09</accession>
<feature type="domain" description="Amine oxidase" evidence="6">
    <location>
        <begin position="27"/>
        <end position="518"/>
    </location>
</feature>
<evidence type="ECO:0000256" key="2">
    <source>
        <dbReference type="ARBA" id="ARBA00022729"/>
    </source>
</evidence>
<keyword evidence="5" id="KW-0520">NAD</keyword>
<evidence type="ECO:0000256" key="4">
    <source>
        <dbReference type="ARBA" id="ARBA00022857"/>
    </source>
</evidence>
<sequence length="536" mass="60061">MVQSYKKKHTLADKYDAIIIGSGMGSLATAACLSKEGKKVLVLERHYTAGGYTHVFKRRGYEWDVGIHYIGEMGRDKGVLKQLFDYVTDGELKWADMGPVYDRIVIGPNTYDFPKGVTNFANQMKAYFPDEAEAIDKYIDLVFQVSKASRDFYAEKAMPPLMQKLVGGKMRKGYSSFASRSTLEVLQELTSNKELIKVLTGQYGDYGLPPSKSSFAMHVSVVKHYFNGGYFPIGGSARIVETVDPVIEAAGGTILTNAEVTEILVEGNKAKGVKLADGKTYFAEIIISGAGIVNTYDKFLPNQVSEKYQLDEKLKKLSPSVAHVCLYIGLNGTPDELQLPKANYWIYPEDVDHDEATERYAKDIEQPMPVVYISFPSAKDPSWSERYPGKSTIDIIAPMPYELFKEWSGTKWKKRGDDYEQFKEKLAQRLLAELYKLEPQVKGKIDCYELSSPITTQHFMNYDLGELYGIDHNPERYGHRFLQPRTPIKNLYLTGQDIVTCGVGGALLAGYLTASTILKKNVIKDVMKSQSIGQPV</sequence>
<dbReference type="InterPro" id="IPR036188">
    <property type="entry name" value="FAD/NAD-bd_sf"/>
</dbReference>
<evidence type="ECO:0000256" key="3">
    <source>
        <dbReference type="ARBA" id="ARBA00022827"/>
    </source>
</evidence>
<dbReference type="Gene3D" id="3.50.50.60">
    <property type="entry name" value="FAD/NAD(P)-binding domain"/>
    <property type="match status" value="2"/>
</dbReference>
<keyword evidence="8" id="KW-1185">Reference proteome</keyword>
<protein>
    <submittedName>
        <fullName evidence="7">NAD(P)/FAD-dependent oxidoreductase</fullName>
    </submittedName>
</protein>
<evidence type="ECO:0000256" key="5">
    <source>
        <dbReference type="ARBA" id="ARBA00023027"/>
    </source>
</evidence>
<evidence type="ECO:0000313" key="8">
    <source>
        <dbReference type="Proteomes" id="UP000718451"/>
    </source>
</evidence>
<dbReference type="SUPFAM" id="SSF51905">
    <property type="entry name" value="FAD/NAD(P)-binding domain"/>
    <property type="match status" value="1"/>
</dbReference>
<gene>
    <name evidence="7" type="ORF">HCU67_07425</name>
</gene>
<dbReference type="PANTHER" id="PTHR46091:SF3">
    <property type="entry name" value="AMINE OXIDASE DOMAIN-CONTAINING PROTEIN"/>
    <property type="match status" value="1"/>
</dbReference>
<dbReference type="Proteomes" id="UP000718451">
    <property type="component" value="Unassembled WGS sequence"/>
</dbReference>
<dbReference type="InterPro" id="IPR052206">
    <property type="entry name" value="Retinol_saturase"/>
</dbReference>
<evidence type="ECO:0000256" key="1">
    <source>
        <dbReference type="ARBA" id="ARBA00022630"/>
    </source>
</evidence>
<keyword evidence="3" id="KW-0274">FAD</keyword>
<dbReference type="PANTHER" id="PTHR46091">
    <property type="entry name" value="BLR7054 PROTEIN"/>
    <property type="match status" value="1"/>
</dbReference>
<organism evidence="7 8">
    <name type="scientific">Croceivirga thetidis</name>
    <dbReference type="NCBI Taxonomy" id="2721623"/>
    <lineage>
        <taxon>Bacteria</taxon>
        <taxon>Pseudomonadati</taxon>
        <taxon>Bacteroidota</taxon>
        <taxon>Flavobacteriia</taxon>
        <taxon>Flavobacteriales</taxon>
        <taxon>Flavobacteriaceae</taxon>
        <taxon>Croceivirga</taxon>
    </lineage>
</organism>
<proteinExistence type="predicted"/>
<dbReference type="InterPro" id="IPR002937">
    <property type="entry name" value="Amino_oxidase"/>
</dbReference>
<keyword evidence="1" id="KW-0285">Flavoprotein</keyword>
<keyword evidence="2" id="KW-0732">Signal</keyword>
<comment type="caution">
    <text evidence="7">The sequence shown here is derived from an EMBL/GenBank/DDBJ whole genome shotgun (WGS) entry which is preliminary data.</text>
</comment>
<dbReference type="EMBL" id="JAAWWL010000001">
    <property type="protein sequence ID" value="NKI31773.1"/>
    <property type="molecule type" value="Genomic_DNA"/>
</dbReference>
<evidence type="ECO:0000313" key="7">
    <source>
        <dbReference type="EMBL" id="NKI31773.1"/>
    </source>
</evidence>
<dbReference type="PROSITE" id="PS51257">
    <property type="entry name" value="PROKAR_LIPOPROTEIN"/>
    <property type="match status" value="1"/>
</dbReference>
<dbReference type="Pfam" id="PF01593">
    <property type="entry name" value="Amino_oxidase"/>
    <property type="match status" value="1"/>
</dbReference>